<feature type="transmembrane region" description="Helical" evidence="1">
    <location>
        <begin position="71"/>
        <end position="97"/>
    </location>
</feature>
<dbReference type="EMBL" id="DF977457">
    <property type="protein sequence ID" value="GAW25724.1"/>
    <property type="molecule type" value="Genomic_DNA"/>
</dbReference>
<keyword evidence="1" id="KW-0472">Membrane</keyword>
<evidence type="ECO:0000313" key="3">
    <source>
        <dbReference type="Proteomes" id="UP000054516"/>
    </source>
</evidence>
<protein>
    <submittedName>
        <fullName evidence="2">Uncharacterized protein</fullName>
    </submittedName>
</protein>
<dbReference type="AlphaFoldDB" id="A0A1S8A6J0"/>
<gene>
    <name evidence="2" type="ORF">SAMD00023353_1200180</name>
</gene>
<keyword evidence="1" id="KW-1133">Transmembrane helix</keyword>
<evidence type="ECO:0000313" key="2">
    <source>
        <dbReference type="EMBL" id="GAW25724.1"/>
    </source>
</evidence>
<keyword evidence="3" id="KW-1185">Reference proteome</keyword>
<reference evidence="2" key="1">
    <citation type="submission" date="2016-03" db="EMBL/GenBank/DDBJ databases">
        <title>Draft genome sequence of Rosellinia necatrix.</title>
        <authorList>
            <person name="Kanematsu S."/>
        </authorList>
    </citation>
    <scope>NUCLEOTIDE SEQUENCE [LARGE SCALE GENOMIC DNA]</scope>
    <source>
        <strain evidence="2">W97</strain>
    </source>
</reference>
<proteinExistence type="predicted"/>
<accession>A0A1S8A6J0</accession>
<sequence>MVLNDTDSFNTHYFKIVSTSSVFSPTGRSSVLLRPQTISSATTTTTPRNTIAAAQATVTLIVDSGDGGDGAIAGIIIGVVLGVMVVIVVIGISWLLLRKPRQQNPGHSPLSGNIASADVKLNAAEIYSQPIREISAPGVQRLTPLCEADGTQVYRQQIW</sequence>
<evidence type="ECO:0000256" key="1">
    <source>
        <dbReference type="SAM" id="Phobius"/>
    </source>
</evidence>
<organism evidence="2">
    <name type="scientific">Rosellinia necatrix</name>
    <name type="common">White root-rot fungus</name>
    <dbReference type="NCBI Taxonomy" id="77044"/>
    <lineage>
        <taxon>Eukaryota</taxon>
        <taxon>Fungi</taxon>
        <taxon>Dikarya</taxon>
        <taxon>Ascomycota</taxon>
        <taxon>Pezizomycotina</taxon>
        <taxon>Sordariomycetes</taxon>
        <taxon>Xylariomycetidae</taxon>
        <taxon>Xylariales</taxon>
        <taxon>Xylariaceae</taxon>
        <taxon>Rosellinia</taxon>
    </lineage>
</organism>
<keyword evidence="1" id="KW-0812">Transmembrane</keyword>
<dbReference type="Proteomes" id="UP000054516">
    <property type="component" value="Unassembled WGS sequence"/>
</dbReference>
<name>A0A1S8A6J0_ROSNE</name>